<evidence type="ECO:0000259" key="1">
    <source>
        <dbReference type="Pfam" id="PF05685"/>
    </source>
</evidence>
<evidence type="ECO:0000313" key="3">
    <source>
        <dbReference type="Proteomes" id="UP001500469"/>
    </source>
</evidence>
<dbReference type="EMBL" id="BAAAFI010000037">
    <property type="protein sequence ID" value="GAA0879960.1"/>
    <property type="molecule type" value="Genomic_DNA"/>
</dbReference>
<dbReference type="SUPFAM" id="SSF52980">
    <property type="entry name" value="Restriction endonuclease-like"/>
    <property type="match status" value="1"/>
</dbReference>
<dbReference type="Pfam" id="PF05685">
    <property type="entry name" value="Uma2"/>
    <property type="match status" value="1"/>
</dbReference>
<dbReference type="Gene3D" id="3.90.1570.10">
    <property type="entry name" value="tt1808, chain A"/>
    <property type="match status" value="1"/>
</dbReference>
<sequence length="74" mass="8861">MSRNNWKKLKLIYEVYEECDVKEYWVIHPIEQTLLIYTLVDGRFQPSKLFISEDIITSSCLPGFMLNLEDVFEQ</sequence>
<accession>A0ABN1N303</accession>
<dbReference type="Proteomes" id="UP001500469">
    <property type="component" value="Unassembled WGS sequence"/>
</dbReference>
<reference evidence="2 3" key="1">
    <citation type="journal article" date="2019" name="Int. J. Syst. Evol. Microbiol.">
        <title>The Global Catalogue of Microorganisms (GCM) 10K type strain sequencing project: providing services to taxonomists for standard genome sequencing and annotation.</title>
        <authorList>
            <consortium name="The Broad Institute Genomics Platform"/>
            <consortium name="The Broad Institute Genome Sequencing Center for Infectious Disease"/>
            <person name="Wu L."/>
            <person name="Ma J."/>
        </authorList>
    </citation>
    <scope>NUCLEOTIDE SEQUENCE [LARGE SCALE GENOMIC DNA]</scope>
    <source>
        <strain evidence="2 3">JCM 16112</strain>
    </source>
</reference>
<keyword evidence="3" id="KW-1185">Reference proteome</keyword>
<comment type="caution">
    <text evidence="2">The sequence shown here is derived from an EMBL/GenBank/DDBJ whole genome shotgun (WGS) entry which is preliminary data.</text>
</comment>
<dbReference type="InterPro" id="IPR011335">
    <property type="entry name" value="Restrct_endonuc-II-like"/>
</dbReference>
<protein>
    <recommendedName>
        <fullName evidence="1">Putative restriction endonuclease domain-containing protein</fullName>
    </recommendedName>
</protein>
<dbReference type="CDD" id="cd06260">
    <property type="entry name" value="DUF820-like"/>
    <property type="match status" value="1"/>
</dbReference>
<gene>
    <name evidence="2" type="ORF">GCM10009119_29300</name>
</gene>
<feature type="domain" description="Putative restriction endonuclease" evidence="1">
    <location>
        <begin position="10"/>
        <end position="68"/>
    </location>
</feature>
<evidence type="ECO:0000313" key="2">
    <source>
        <dbReference type="EMBL" id="GAA0879960.1"/>
    </source>
</evidence>
<proteinExistence type="predicted"/>
<dbReference type="InterPro" id="IPR012296">
    <property type="entry name" value="Nuclease_put_TT1808"/>
</dbReference>
<dbReference type="InterPro" id="IPR008538">
    <property type="entry name" value="Uma2"/>
</dbReference>
<organism evidence="2 3">
    <name type="scientific">Algoriphagus jejuensis</name>
    <dbReference type="NCBI Taxonomy" id="419934"/>
    <lineage>
        <taxon>Bacteria</taxon>
        <taxon>Pseudomonadati</taxon>
        <taxon>Bacteroidota</taxon>
        <taxon>Cytophagia</taxon>
        <taxon>Cytophagales</taxon>
        <taxon>Cyclobacteriaceae</taxon>
        <taxon>Algoriphagus</taxon>
    </lineage>
</organism>
<name>A0ABN1N303_9BACT</name>